<dbReference type="GeneID" id="63780037"/>
<evidence type="ECO:0008006" key="4">
    <source>
        <dbReference type="Google" id="ProtNLM"/>
    </source>
</evidence>
<protein>
    <recommendedName>
        <fullName evidence="4">NWD NACHT-NTPase N-terminal domain-containing protein</fullName>
    </recommendedName>
</protein>
<accession>A0A1Y2DZ19</accession>
<evidence type="ECO:0000256" key="1">
    <source>
        <dbReference type="SAM" id="MobiDB-lite"/>
    </source>
</evidence>
<organism evidence="2 3">
    <name type="scientific">Pseudomassariella vexata</name>
    <dbReference type="NCBI Taxonomy" id="1141098"/>
    <lineage>
        <taxon>Eukaryota</taxon>
        <taxon>Fungi</taxon>
        <taxon>Dikarya</taxon>
        <taxon>Ascomycota</taxon>
        <taxon>Pezizomycotina</taxon>
        <taxon>Sordariomycetes</taxon>
        <taxon>Xylariomycetidae</taxon>
        <taxon>Amphisphaeriales</taxon>
        <taxon>Pseudomassariaceae</taxon>
        <taxon>Pseudomassariella</taxon>
    </lineage>
</organism>
<reference evidence="2 3" key="1">
    <citation type="submission" date="2016-07" db="EMBL/GenBank/DDBJ databases">
        <title>Pervasive Adenine N6-methylation of Active Genes in Fungi.</title>
        <authorList>
            <consortium name="DOE Joint Genome Institute"/>
            <person name="Mondo S.J."/>
            <person name="Dannebaum R.O."/>
            <person name="Kuo R.C."/>
            <person name="Labutti K."/>
            <person name="Haridas S."/>
            <person name="Kuo A."/>
            <person name="Salamov A."/>
            <person name="Ahrendt S.R."/>
            <person name="Lipzen A."/>
            <person name="Sullivan W."/>
            <person name="Andreopoulos W.B."/>
            <person name="Clum A."/>
            <person name="Lindquist E."/>
            <person name="Daum C."/>
            <person name="Ramamoorthy G.K."/>
            <person name="Gryganskyi A."/>
            <person name="Culley D."/>
            <person name="Magnuson J.K."/>
            <person name="James T.Y."/>
            <person name="O'Malley M.A."/>
            <person name="Stajich J.E."/>
            <person name="Spatafora J.W."/>
            <person name="Visel A."/>
            <person name="Grigoriev I.V."/>
        </authorList>
    </citation>
    <scope>NUCLEOTIDE SEQUENCE [LARGE SCALE GENOMIC DNA]</scope>
    <source>
        <strain evidence="2 3">CBS 129021</strain>
    </source>
</reference>
<dbReference type="Proteomes" id="UP000193689">
    <property type="component" value="Unassembled WGS sequence"/>
</dbReference>
<sequence>MPSRSYFKGWRRRLTARYGAKNPTASEVAQDIHNGPGIVASPASIELQTLERRTSSTSSAPAQRAITDIPTSVPPASATLQQPDTKSSLWDKALERLRQSEEDQDIKTVEEIANNVASNVETPDGKPATVTDRAAAIKEEMEREITSERNDSLVENTVSILNKFLAVDDVDASFDPVHAALPWAAVRFVLVVHESNHHPYRASLSCYQQMGILASQIQPPEQKFPLTASDASVPRTWCDTWCECLLVAESTVGRP</sequence>
<dbReference type="OrthoDB" id="7464126at2759"/>
<keyword evidence="3" id="KW-1185">Reference proteome</keyword>
<dbReference type="EMBL" id="MCFJ01000007">
    <property type="protein sequence ID" value="ORY63885.1"/>
    <property type="molecule type" value="Genomic_DNA"/>
</dbReference>
<evidence type="ECO:0000313" key="2">
    <source>
        <dbReference type="EMBL" id="ORY63885.1"/>
    </source>
</evidence>
<dbReference type="RefSeq" id="XP_040715299.1">
    <property type="nucleotide sequence ID" value="XM_040863825.1"/>
</dbReference>
<dbReference type="InParanoid" id="A0A1Y2DZ19"/>
<feature type="region of interest" description="Disordered" evidence="1">
    <location>
        <begin position="52"/>
        <end position="88"/>
    </location>
</feature>
<dbReference type="AlphaFoldDB" id="A0A1Y2DZ19"/>
<gene>
    <name evidence="2" type="ORF">BCR38DRAFT_485035</name>
</gene>
<name>A0A1Y2DZ19_9PEZI</name>
<comment type="caution">
    <text evidence="2">The sequence shown here is derived from an EMBL/GenBank/DDBJ whole genome shotgun (WGS) entry which is preliminary data.</text>
</comment>
<feature type="compositionally biased region" description="Polar residues" evidence="1">
    <location>
        <begin position="78"/>
        <end position="88"/>
    </location>
</feature>
<evidence type="ECO:0000313" key="3">
    <source>
        <dbReference type="Proteomes" id="UP000193689"/>
    </source>
</evidence>
<proteinExistence type="predicted"/>